<organism evidence="2 3">
    <name type="scientific">Armillaria novae-zelandiae</name>
    <dbReference type="NCBI Taxonomy" id="153914"/>
    <lineage>
        <taxon>Eukaryota</taxon>
        <taxon>Fungi</taxon>
        <taxon>Dikarya</taxon>
        <taxon>Basidiomycota</taxon>
        <taxon>Agaricomycotina</taxon>
        <taxon>Agaricomycetes</taxon>
        <taxon>Agaricomycetidae</taxon>
        <taxon>Agaricales</taxon>
        <taxon>Marasmiineae</taxon>
        <taxon>Physalacriaceae</taxon>
        <taxon>Armillaria</taxon>
    </lineage>
</organism>
<accession>A0AA39NKU7</accession>
<dbReference type="AlphaFoldDB" id="A0AA39NKU7"/>
<gene>
    <name evidence="2" type="ORF">IW261DRAFT_1426564</name>
</gene>
<evidence type="ECO:0000313" key="3">
    <source>
        <dbReference type="Proteomes" id="UP001175227"/>
    </source>
</evidence>
<sequence length="359" mass="40614">MQHGSHSGKHDAVLVADKLPLDVESKDEGLKVFVQTGTCRCQVWGKIFSTKLPQLLKKTWPGPAPKSQRQTRVHRGEPHLPTQSSLYKWRTTIKKRDFPGALFGASAILKDETIKLLSSLGSFPSEESLERIMKEQWSWYDRYGKELYVYLQSLNLPPLMKKLRKARTTTGQSAPAPGATKRSIEEDLEVHRKRRRVEEVPESGHSAETEVVEHRVMMGREMDLGRVNALPSGAIPLLPRCININPASHHFDHHTRPSSTGIITPTPTHPLSNINLSSRSARPQAVPMQQGYYHPRTQVLSTPMPIHQHQMASEPLLQSGSLHSTLPVTFLQPFYYNPYMYYPYTHHAGQNYPYPAPGQ</sequence>
<evidence type="ECO:0000313" key="2">
    <source>
        <dbReference type="EMBL" id="KAK0467466.1"/>
    </source>
</evidence>
<reference evidence="2" key="1">
    <citation type="submission" date="2023-06" db="EMBL/GenBank/DDBJ databases">
        <authorList>
            <consortium name="Lawrence Berkeley National Laboratory"/>
            <person name="Ahrendt S."/>
            <person name="Sahu N."/>
            <person name="Indic B."/>
            <person name="Wong-Bajracharya J."/>
            <person name="Merenyi Z."/>
            <person name="Ke H.-M."/>
            <person name="Monk M."/>
            <person name="Kocsube S."/>
            <person name="Drula E."/>
            <person name="Lipzen A."/>
            <person name="Balint B."/>
            <person name="Henrissat B."/>
            <person name="Andreopoulos B."/>
            <person name="Martin F.M."/>
            <person name="Harder C.B."/>
            <person name="Rigling D."/>
            <person name="Ford K.L."/>
            <person name="Foster G.D."/>
            <person name="Pangilinan J."/>
            <person name="Papanicolaou A."/>
            <person name="Barry K."/>
            <person name="LaButti K."/>
            <person name="Viragh M."/>
            <person name="Koriabine M."/>
            <person name="Yan M."/>
            <person name="Riley R."/>
            <person name="Champramary S."/>
            <person name="Plett K.L."/>
            <person name="Tsai I.J."/>
            <person name="Slot J."/>
            <person name="Sipos G."/>
            <person name="Plett J."/>
            <person name="Nagy L.G."/>
            <person name="Grigoriev I.V."/>
        </authorList>
    </citation>
    <scope>NUCLEOTIDE SEQUENCE</scope>
    <source>
        <strain evidence="2">ICMP 16352</strain>
    </source>
</reference>
<dbReference type="EMBL" id="JAUEPR010000076">
    <property type="protein sequence ID" value="KAK0467466.1"/>
    <property type="molecule type" value="Genomic_DNA"/>
</dbReference>
<dbReference type="Proteomes" id="UP001175227">
    <property type="component" value="Unassembled WGS sequence"/>
</dbReference>
<comment type="caution">
    <text evidence="2">The sequence shown here is derived from an EMBL/GenBank/DDBJ whole genome shotgun (WGS) entry which is preliminary data.</text>
</comment>
<name>A0AA39NKU7_9AGAR</name>
<protein>
    <submittedName>
        <fullName evidence="2">Uncharacterized protein</fullName>
    </submittedName>
</protein>
<feature type="region of interest" description="Disordered" evidence="1">
    <location>
        <begin position="59"/>
        <end position="81"/>
    </location>
</feature>
<evidence type="ECO:0000256" key="1">
    <source>
        <dbReference type="SAM" id="MobiDB-lite"/>
    </source>
</evidence>
<keyword evidence="3" id="KW-1185">Reference proteome</keyword>
<proteinExistence type="predicted"/>